<proteinExistence type="predicted"/>
<name>A0ABV4IGQ0_9BURK</name>
<dbReference type="RefSeq" id="WP_370905248.1">
    <property type="nucleotide sequence ID" value="NZ_JBGJLR010000031.1"/>
</dbReference>
<keyword evidence="2" id="KW-1185">Reference proteome</keyword>
<accession>A0ABV4IGQ0</accession>
<evidence type="ECO:0000313" key="1">
    <source>
        <dbReference type="EMBL" id="MEZ2740992.1"/>
    </source>
</evidence>
<gene>
    <name evidence="1" type="ORF">ACBP88_16375</name>
</gene>
<evidence type="ECO:0000313" key="2">
    <source>
        <dbReference type="Proteomes" id="UP001567350"/>
    </source>
</evidence>
<reference evidence="1 2" key="1">
    <citation type="submission" date="2024-08" db="EMBL/GenBank/DDBJ databases">
        <authorList>
            <person name="Feng Z."/>
            <person name="Ronholm J."/>
        </authorList>
    </citation>
    <scope>NUCLEOTIDE SEQUENCE [LARGE SCALE GENOMIC DNA]</scope>
    <source>
        <strain evidence="1 2">4-AB0-8</strain>
    </source>
</reference>
<sequence length="57" mass="6225">MSFPVPDDVGSPYLPHSMRSRGRCVACKGNHECPSVIPTTFPAFANVFVGELFDLLN</sequence>
<organism evidence="1 2">
    <name type="scientific">Comamonas jiangduensis</name>
    <dbReference type="NCBI Taxonomy" id="1194168"/>
    <lineage>
        <taxon>Bacteria</taxon>
        <taxon>Pseudomonadati</taxon>
        <taxon>Pseudomonadota</taxon>
        <taxon>Betaproteobacteria</taxon>
        <taxon>Burkholderiales</taxon>
        <taxon>Comamonadaceae</taxon>
        <taxon>Comamonas</taxon>
    </lineage>
</organism>
<comment type="caution">
    <text evidence="1">The sequence shown here is derived from an EMBL/GenBank/DDBJ whole genome shotgun (WGS) entry which is preliminary data.</text>
</comment>
<dbReference type="EMBL" id="JBGJLR010000031">
    <property type="protein sequence ID" value="MEZ2740992.1"/>
    <property type="molecule type" value="Genomic_DNA"/>
</dbReference>
<protein>
    <submittedName>
        <fullName evidence="1">Uncharacterized protein</fullName>
    </submittedName>
</protein>
<dbReference type="Proteomes" id="UP001567350">
    <property type="component" value="Unassembled WGS sequence"/>
</dbReference>